<protein>
    <submittedName>
        <fullName evidence="2">Putative secreted protein</fullName>
    </submittedName>
</protein>
<organism evidence="2">
    <name type="scientific">Hyalomma excavatum</name>
    <dbReference type="NCBI Taxonomy" id="257692"/>
    <lineage>
        <taxon>Eukaryota</taxon>
        <taxon>Metazoa</taxon>
        <taxon>Ecdysozoa</taxon>
        <taxon>Arthropoda</taxon>
        <taxon>Chelicerata</taxon>
        <taxon>Arachnida</taxon>
        <taxon>Acari</taxon>
        <taxon>Parasitiformes</taxon>
        <taxon>Ixodida</taxon>
        <taxon>Ixodoidea</taxon>
        <taxon>Ixodidae</taxon>
        <taxon>Hyalomminae</taxon>
        <taxon>Hyalomma</taxon>
    </lineage>
</organism>
<dbReference type="AlphaFoldDB" id="A0A131X5P5"/>
<evidence type="ECO:0000313" key="2">
    <source>
        <dbReference type="EMBL" id="JAP63244.1"/>
    </source>
</evidence>
<dbReference type="EMBL" id="GEFH01005337">
    <property type="protein sequence ID" value="JAP63244.1"/>
    <property type="molecule type" value="mRNA"/>
</dbReference>
<feature type="chain" id="PRO_5007283716" evidence="1">
    <location>
        <begin position="23"/>
        <end position="144"/>
    </location>
</feature>
<feature type="signal peptide" evidence="1">
    <location>
        <begin position="1"/>
        <end position="22"/>
    </location>
</feature>
<keyword evidence="1" id="KW-0732">Signal</keyword>
<accession>A0A131X5P5</accession>
<reference evidence="2" key="1">
    <citation type="journal article" date="2017" name="Ticks Tick Borne Dis.">
        <title>An insight into the sialome of Hyalomma excavatum.</title>
        <authorList>
            <person name="Ribeiro J.M."/>
            <person name="Slovak M."/>
            <person name="Francischetti I.M."/>
        </authorList>
    </citation>
    <scope>NUCLEOTIDE SEQUENCE</scope>
    <source>
        <strain evidence="2">Samish</strain>
        <tissue evidence="2">Salivary glands</tissue>
    </source>
</reference>
<name>A0A131X5P5_9ACAR</name>
<sequence>VIFRSFSLFPFFFLFHFPFTLECIEKRQSDMYTYFAVAVRPPFLYGANVLSLRGLLFEGSPKPNYISTSHALTSYAGFCYVDFVLSLCMGVSCDAFNVSLSLSSFLVLCIPKIKLFSFFFSSKVQMNMCHHSIYGLFLNDFRVL</sequence>
<evidence type="ECO:0000256" key="1">
    <source>
        <dbReference type="SAM" id="SignalP"/>
    </source>
</evidence>
<feature type="non-terminal residue" evidence="2">
    <location>
        <position position="1"/>
    </location>
</feature>
<proteinExistence type="evidence at transcript level"/>